<dbReference type="AlphaFoldDB" id="F8PTJ5"/>
<dbReference type="PANTHER" id="PTHR30613">
    <property type="entry name" value="UNCHARACTERIZED PROTEIN YBIU-RELATED"/>
    <property type="match status" value="1"/>
</dbReference>
<dbReference type="PANTHER" id="PTHR30613:SF1">
    <property type="entry name" value="DUF1479 DOMAIN PROTEIN (AFU_ORTHOLOGUE AFUA_5G09280)"/>
    <property type="match status" value="1"/>
</dbReference>
<dbReference type="InterPro" id="IPR010856">
    <property type="entry name" value="Gig2-like"/>
</dbReference>
<dbReference type="InParanoid" id="F8PTJ5"/>
<keyword evidence="2" id="KW-1185">Reference proteome</keyword>
<reference evidence="2" key="1">
    <citation type="journal article" date="2011" name="Science">
        <title>The plant cell wall-decomposing machinery underlies the functional diversity of forest fungi.</title>
        <authorList>
            <person name="Eastwood D.C."/>
            <person name="Floudas D."/>
            <person name="Binder M."/>
            <person name="Majcherczyk A."/>
            <person name="Schneider P."/>
            <person name="Aerts A."/>
            <person name="Asiegbu F.O."/>
            <person name="Baker S.E."/>
            <person name="Barry K."/>
            <person name="Bendiksby M."/>
            <person name="Blumentritt M."/>
            <person name="Coutinho P.M."/>
            <person name="Cullen D."/>
            <person name="de Vries R.P."/>
            <person name="Gathman A."/>
            <person name="Goodell B."/>
            <person name="Henrissat B."/>
            <person name="Ihrmark K."/>
            <person name="Kauserud H."/>
            <person name="Kohler A."/>
            <person name="LaButti K."/>
            <person name="Lapidus A."/>
            <person name="Lavin J.L."/>
            <person name="Lee Y.-H."/>
            <person name="Lindquist E."/>
            <person name="Lilly W."/>
            <person name="Lucas S."/>
            <person name="Morin E."/>
            <person name="Murat C."/>
            <person name="Oguiza J.A."/>
            <person name="Park J."/>
            <person name="Pisabarro A.G."/>
            <person name="Riley R."/>
            <person name="Rosling A."/>
            <person name="Salamov A."/>
            <person name="Schmidt O."/>
            <person name="Schmutz J."/>
            <person name="Skrede I."/>
            <person name="Stenlid J."/>
            <person name="Wiebenga A."/>
            <person name="Xie X."/>
            <person name="Kuees U."/>
            <person name="Hibbett D.S."/>
            <person name="Hoffmeister D."/>
            <person name="Hoegberg N."/>
            <person name="Martin F."/>
            <person name="Grigoriev I.V."/>
            <person name="Watkinson S.C."/>
        </authorList>
    </citation>
    <scope>NUCLEOTIDE SEQUENCE [LARGE SCALE GENOMIC DNA]</scope>
    <source>
        <strain evidence="2">strain S7.3</strain>
    </source>
</reference>
<dbReference type="Pfam" id="PF07350">
    <property type="entry name" value="Gig2-like"/>
    <property type="match status" value="1"/>
</dbReference>
<name>F8PTJ5_SERL3</name>
<accession>F8PTJ5</accession>
<dbReference type="SUPFAM" id="SSF51197">
    <property type="entry name" value="Clavaminate synthase-like"/>
    <property type="match status" value="1"/>
</dbReference>
<sequence>MFSRIVFLSSHKPASTFAPSSHLPERYAELKRHVLADVDHAALLESWREVLEEVGNSAEEIISRGGDVIPRVSYADIEKGLSEAQIHAIKNTGVVVVTGGVPKDEALGWKQSIKDYIASNPVKGFPPENIQAYELYNTKSQTYARTHPAVLRTQKALLGLWHSSSPVPIDFSTPISYFDRLRIRTPGDTSFTLGPHMDGGSIERWEDKTYRNVYRKILSGGSLWKEYDPFDARWRLRARQDLYNTPNQCSILRCWQGWTSLSTTGVNEGTLRVLPMLSAATAYLILRPFFRPRVSLSSLRTPYKVPFEDWEIDLESSAFPGTTVRGAQELNANTHPHLRLDKTMVSVPLIEPGDQVYWHCDLIHSVESVHQGTSDSSVLYIPAVPLTLKNALYLRDQRINFVHGYPAPDFPGGEGESKFLGRASAQDIHTREGRQALGFEPFVSSAGSSSVKLHEEANKILFG</sequence>
<dbReference type="OrthoDB" id="8249012at2759"/>
<dbReference type="InterPro" id="IPR027443">
    <property type="entry name" value="IPNS-like_sf"/>
</dbReference>
<dbReference type="Gene3D" id="2.60.120.330">
    <property type="entry name" value="B-lactam Antibiotic, Isopenicillin N Synthase, Chain"/>
    <property type="match status" value="1"/>
</dbReference>
<dbReference type="eggNOG" id="ENOG502QUAF">
    <property type="taxonomic scope" value="Eukaryota"/>
</dbReference>
<dbReference type="HOGENOM" id="CLU_011148_0_0_1"/>
<dbReference type="OMA" id="ISEKWHP"/>
<evidence type="ECO:0000313" key="2">
    <source>
        <dbReference type="Proteomes" id="UP000008063"/>
    </source>
</evidence>
<evidence type="ECO:0008006" key="3">
    <source>
        <dbReference type="Google" id="ProtNLM"/>
    </source>
</evidence>
<organism evidence="2">
    <name type="scientific">Serpula lacrymans var. lacrymans (strain S7.3)</name>
    <name type="common">Dry rot fungus</name>
    <dbReference type="NCBI Taxonomy" id="936435"/>
    <lineage>
        <taxon>Eukaryota</taxon>
        <taxon>Fungi</taxon>
        <taxon>Dikarya</taxon>
        <taxon>Basidiomycota</taxon>
        <taxon>Agaricomycotina</taxon>
        <taxon>Agaricomycetes</taxon>
        <taxon>Agaricomycetidae</taxon>
        <taxon>Boletales</taxon>
        <taxon>Coniophorineae</taxon>
        <taxon>Serpulaceae</taxon>
        <taxon>Serpula</taxon>
    </lineage>
</organism>
<proteinExistence type="predicted"/>
<dbReference type="Proteomes" id="UP000008063">
    <property type="component" value="Unassembled WGS sequence"/>
</dbReference>
<evidence type="ECO:0000313" key="1">
    <source>
        <dbReference type="EMBL" id="EGO00523.1"/>
    </source>
</evidence>
<dbReference type="STRING" id="936435.F8PTJ5"/>
<dbReference type="EMBL" id="GL945478">
    <property type="protein sequence ID" value="EGO00523.1"/>
    <property type="molecule type" value="Genomic_DNA"/>
</dbReference>
<gene>
    <name evidence="1" type="ORF">SERLA73DRAFT_166846</name>
</gene>
<protein>
    <recommendedName>
        <fullName evidence="3">DUF1479-domain-containing protein</fullName>
    </recommendedName>
</protein>